<proteinExistence type="predicted"/>
<dbReference type="Proteomes" id="UP000195569">
    <property type="component" value="Unassembled WGS sequence"/>
</dbReference>
<dbReference type="EMBL" id="CYGY02000023">
    <property type="protein sequence ID" value="SIT40061.1"/>
    <property type="molecule type" value="Genomic_DNA"/>
</dbReference>
<dbReference type="AlphaFoldDB" id="A0A1N7RY94"/>
<gene>
    <name evidence="1" type="ORF">BN2476_230367</name>
</gene>
<reference evidence="1" key="1">
    <citation type="submission" date="2016-12" db="EMBL/GenBank/DDBJ databases">
        <authorList>
            <person name="Moulin L."/>
        </authorList>
    </citation>
    <scope>NUCLEOTIDE SEQUENCE [LARGE SCALE GENOMIC DNA]</scope>
    <source>
        <strain evidence="1">STM 7183</strain>
    </source>
</reference>
<comment type="caution">
    <text evidence="1">The sequence shown here is derived from an EMBL/GenBank/DDBJ whole genome shotgun (WGS) entry which is preliminary data.</text>
</comment>
<protein>
    <submittedName>
        <fullName evidence="1">Uncharacterized protein</fullName>
    </submittedName>
</protein>
<accession>A0A1N7RY94</accession>
<keyword evidence="2" id="KW-1185">Reference proteome</keyword>
<organism evidence="1 2">
    <name type="scientific">Paraburkholderia piptadeniae</name>
    <dbReference type="NCBI Taxonomy" id="1701573"/>
    <lineage>
        <taxon>Bacteria</taxon>
        <taxon>Pseudomonadati</taxon>
        <taxon>Pseudomonadota</taxon>
        <taxon>Betaproteobacteria</taxon>
        <taxon>Burkholderiales</taxon>
        <taxon>Burkholderiaceae</taxon>
        <taxon>Paraburkholderia</taxon>
    </lineage>
</organism>
<sequence length="69" mass="7535">MTTAQLIPCMHLVILQSIATVPRNLSTAPFESGDPALVGCQPNRYQPFAEFQAIPDVWRAGDRGRCSCS</sequence>
<evidence type="ECO:0000313" key="2">
    <source>
        <dbReference type="Proteomes" id="UP000195569"/>
    </source>
</evidence>
<name>A0A1N7RY94_9BURK</name>
<evidence type="ECO:0000313" key="1">
    <source>
        <dbReference type="EMBL" id="SIT40061.1"/>
    </source>
</evidence>